<name>A0A445LMY0_GLYSO</name>
<feature type="signal peptide" evidence="1">
    <location>
        <begin position="1"/>
        <end position="28"/>
    </location>
</feature>
<gene>
    <name evidence="2" type="ORF">D0Y65_003720</name>
</gene>
<protein>
    <submittedName>
        <fullName evidence="2">Uncharacterized protein</fullName>
    </submittedName>
</protein>
<sequence>MVALDPWTWGSLVLKVLLTGESMHGGQAADPVVVAVAQGQTLPSERKSNCTSLTETVMVLIKKSACVVLVFLCAACLSTARLNPKGASVNDIPDIKASIATSVTKSTMAAIDEDNLNRPSEKRLMSKSGKVISAPNVEAKRNNARSCLSDEVNEDPLAFTADYRRPVHHPPKNNK</sequence>
<evidence type="ECO:0000313" key="2">
    <source>
        <dbReference type="EMBL" id="RZC24650.1"/>
    </source>
</evidence>
<keyword evidence="1" id="KW-0732">Signal</keyword>
<dbReference type="AlphaFoldDB" id="A0A445LMY0"/>
<reference evidence="2 3" key="1">
    <citation type="submission" date="2018-09" db="EMBL/GenBank/DDBJ databases">
        <title>A high-quality reference genome of wild soybean provides a powerful tool to mine soybean genomes.</title>
        <authorList>
            <person name="Xie M."/>
            <person name="Chung C.Y.L."/>
            <person name="Li M.-W."/>
            <person name="Wong F.-L."/>
            <person name="Chan T.-F."/>
            <person name="Lam H.-M."/>
        </authorList>
    </citation>
    <scope>NUCLEOTIDE SEQUENCE [LARGE SCALE GENOMIC DNA]</scope>
    <source>
        <strain evidence="3">cv. W05</strain>
        <tissue evidence="2">Hypocotyl of etiolated seedlings</tissue>
    </source>
</reference>
<feature type="chain" id="PRO_5019173775" evidence="1">
    <location>
        <begin position="29"/>
        <end position="175"/>
    </location>
</feature>
<keyword evidence="3" id="KW-1185">Reference proteome</keyword>
<comment type="caution">
    <text evidence="2">The sequence shown here is derived from an EMBL/GenBank/DDBJ whole genome shotgun (WGS) entry which is preliminary data.</text>
</comment>
<accession>A0A445LMY0</accession>
<dbReference type="EMBL" id="QZWG01000002">
    <property type="protein sequence ID" value="RZC24650.1"/>
    <property type="molecule type" value="Genomic_DNA"/>
</dbReference>
<evidence type="ECO:0000313" key="3">
    <source>
        <dbReference type="Proteomes" id="UP000289340"/>
    </source>
</evidence>
<organism evidence="2 3">
    <name type="scientific">Glycine soja</name>
    <name type="common">Wild soybean</name>
    <dbReference type="NCBI Taxonomy" id="3848"/>
    <lineage>
        <taxon>Eukaryota</taxon>
        <taxon>Viridiplantae</taxon>
        <taxon>Streptophyta</taxon>
        <taxon>Embryophyta</taxon>
        <taxon>Tracheophyta</taxon>
        <taxon>Spermatophyta</taxon>
        <taxon>Magnoliopsida</taxon>
        <taxon>eudicotyledons</taxon>
        <taxon>Gunneridae</taxon>
        <taxon>Pentapetalae</taxon>
        <taxon>rosids</taxon>
        <taxon>fabids</taxon>
        <taxon>Fabales</taxon>
        <taxon>Fabaceae</taxon>
        <taxon>Papilionoideae</taxon>
        <taxon>50 kb inversion clade</taxon>
        <taxon>NPAAA clade</taxon>
        <taxon>indigoferoid/millettioid clade</taxon>
        <taxon>Phaseoleae</taxon>
        <taxon>Glycine</taxon>
        <taxon>Glycine subgen. Soja</taxon>
    </lineage>
</organism>
<proteinExistence type="predicted"/>
<dbReference type="Proteomes" id="UP000289340">
    <property type="component" value="Chromosome 2"/>
</dbReference>
<evidence type="ECO:0000256" key="1">
    <source>
        <dbReference type="SAM" id="SignalP"/>
    </source>
</evidence>